<evidence type="ECO:0000259" key="2">
    <source>
        <dbReference type="PROSITE" id="PS50914"/>
    </source>
</evidence>
<feature type="domain" description="BON" evidence="2">
    <location>
        <begin position="183"/>
        <end position="251"/>
    </location>
</feature>
<name>A0A0K1PPE7_9BACT</name>
<accession>A0A0K1PPE7</accession>
<reference evidence="3 4" key="1">
    <citation type="submission" date="2015-08" db="EMBL/GenBank/DDBJ databases">
        <authorList>
            <person name="Babu N.S."/>
            <person name="Beckwith C.J."/>
            <person name="Beseler K.G."/>
            <person name="Brison A."/>
            <person name="Carone J.V."/>
            <person name="Caskin T.P."/>
            <person name="Diamond M."/>
            <person name="Durham M.E."/>
            <person name="Foxe J.M."/>
            <person name="Go M."/>
            <person name="Henderson B.A."/>
            <person name="Jones I.B."/>
            <person name="McGettigan J.A."/>
            <person name="Micheletti S.J."/>
            <person name="Nasrallah M.E."/>
            <person name="Ortiz D."/>
            <person name="Piller C.R."/>
            <person name="Privatt S.R."/>
            <person name="Schneider S.L."/>
            <person name="Sharp S."/>
            <person name="Smith T.C."/>
            <person name="Stanton J.D."/>
            <person name="Ullery H.E."/>
            <person name="Wilson R.J."/>
            <person name="Serrano M.G."/>
            <person name="Buck G."/>
            <person name="Lee V."/>
            <person name="Wang Y."/>
            <person name="Carvalho R."/>
            <person name="Voegtly L."/>
            <person name="Shi R."/>
            <person name="Duckworth R."/>
            <person name="Johnson A."/>
            <person name="Loviza R."/>
            <person name="Walstead R."/>
            <person name="Shah Z."/>
            <person name="Kiflezghi M."/>
            <person name="Wade K."/>
            <person name="Ball S.L."/>
            <person name="Bradley K.W."/>
            <person name="Asai D.J."/>
            <person name="Bowman C.A."/>
            <person name="Russell D.A."/>
            <person name="Pope W.H."/>
            <person name="Jacobs-Sera D."/>
            <person name="Hendrix R.W."/>
            <person name="Hatfull G.F."/>
        </authorList>
    </citation>
    <scope>NUCLEOTIDE SEQUENCE [LARGE SCALE GENOMIC DNA]</scope>
    <source>
        <strain evidence="3 4">DSM 27648</strain>
    </source>
</reference>
<evidence type="ECO:0000256" key="1">
    <source>
        <dbReference type="SAM" id="MobiDB-lite"/>
    </source>
</evidence>
<dbReference type="InterPro" id="IPR007055">
    <property type="entry name" value="BON_dom"/>
</dbReference>
<dbReference type="PANTHER" id="PTHR34606:SF15">
    <property type="entry name" value="BON DOMAIN-CONTAINING PROTEIN"/>
    <property type="match status" value="1"/>
</dbReference>
<dbReference type="RefSeq" id="WP_146646867.1">
    <property type="nucleotide sequence ID" value="NZ_CP012333.1"/>
</dbReference>
<feature type="compositionally biased region" description="Basic and acidic residues" evidence="1">
    <location>
        <begin position="1"/>
        <end position="40"/>
    </location>
</feature>
<dbReference type="AlphaFoldDB" id="A0A0K1PPE7"/>
<sequence>MDHRWDEDMRRVHAAEVERDRYDTPRIEDDPDVERRDRLAKQRRSRNRSPWEIGAAHYDQRDLYTRNARIDDAGYGRGPDYHPEEGSYAEVYVRDMDPAPPDTPFDNRFESLAQAADRERKQRQPTVYEREAWPWLNYPEAAVFEEDARKDRSTFERVKRSAMGLMARAGITHRGRGPKNWRPDKVIFEDVCEALTHHDELDARDIEVFVNDGEVTLEGTVTDRRQKRLAEHLADECGGVRDVHNRLRVERDDDSGMSFGMPIRAF</sequence>
<dbReference type="STRING" id="1391654.AKJ09_02079"/>
<dbReference type="InterPro" id="IPR014004">
    <property type="entry name" value="Transpt-assoc_nodulatn_dom_bac"/>
</dbReference>
<keyword evidence="4" id="KW-1185">Reference proteome</keyword>
<dbReference type="Gene3D" id="3.30.1340.30">
    <property type="match status" value="1"/>
</dbReference>
<dbReference type="EMBL" id="CP012333">
    <property type="protein sequence ID" value="AKU95415.1"/>
    <property type="molecule type" value="Genomic_DNA"/>
</dbReference>
<organism evidence="3 4">
    <name type="scientific">Labilithrix luteola</name>
    <dbReference type="NCBI Taxonomy" id="1391654"/>
    <lineage>
        <taxon>Bacteria</taxon>
        <taxon>Pseudomonadati</taxon>
        <taxon>Myxococcota</taxon>
        <taxon>Polyangia</taxon>
        <taxon>Polyangiales</taxon>
        <taxon>Labilitrichaceae</taxon>
        <taxon>Labilithrix</taxon>
    </lineage>
</organism>
<feature type="region of interest" description="Disordered" evidence="1">
    <location>
        <begin position="1"/>
        <end position="52"/>
    </location>
</feature>
<evidence type="ECO:0000313" key="4">
    <source>
        <dbReference type="Proteomes" id="UP000064967"/>
    </source>
</evidence>
<dbReference type="Proteomes" id="UP000064967">
    <property type="component" value="Chromosome"/>
</dbReference>
<proteinExistence type="predicted"/>
<dbReference type="KEGG" id="llu:AKJ09_02079"/>
<dbReference type="InterPro" id="IPR051686">
    <property type="entry name" value="Lipoprotein_DolP"/>
</dbReference>
<dbReference type="OrthoDB" id="680465at2"/>
<dbReference type="PROSITE" id="PS50914">
    <property type="entry name" value="BON"/>
    <property type="match status" value="1"/>
</dbReference>
<dbReference type="SMART" id="SM00749">
    <property type="entry name" value="BON"/>
    <property type="match status" value="1"/>
</dbReference>
<dbReference type="PANTHER" id="PTHR34606">
    <property type="entry name" value="BON DOMAIN-CONTAINING PROTEIN"/>
    <property type="match status" value="1"/>
</dbReference>
<evidence type="ECO:0000313" key="3">
    <source>
        <dbReference type="EMBL" id="AKU95415.1"/>
    </source>
</evidence>
<protein>
    <recommendedName>
        <fullName evidence="2">BON domain-containing protein</fullName>
    </recommendedName>
</protein>
<gene>
    <name evidence="3" type="ORF">AKJ09_02079</name>
</gene>
<dbReference type="Pfam" id="PF04972">
    <property type="entry name" value="BON"/>
    <property type="match status" value="1"/>
</dbReference>